<dbReference type="InterPro" id="IPR007627">
    <property type="entry name" value="RNA_pol_sigma70_r2"/>
</dbReference>
<organism evidence="7 8">
    <name type="scientific">Pelagicoccus enzymogenes</name>
    <dbReference type="NCBI Taxonomy" id="2773457"/>
    <lineage>
        <taxon>Bacteria</taxon>
        <taxon>Pseudomonadati</taxon>
        <taxon>Verrucomicrobiota</taxon>
        <taxon>Opitutia</taxon>
        <taxon>Puniceicoccales</taxon>
        <taxon>Pelagicoccaceae</taxon>
        <taxon>Pelagicoccus</taxon>
    </lineage>
</organism>
<dbReference type="Gene3D" id="1.10.10.10">
    <property type="entry name" value="Winged helix-like DNA-binding domain superfamily/Winged helix DNA-binding domain"/>
    <property type="match status" value="1"/>
</dbReference>
<dbReference type="SUPFAM" id="SSF88946">
    <property type="entry name" value="Sigma2 domain of RNA polymerase sigma factors"/>
    <property type="match status" value="1"/>
</dbReference>
<evidence type="ECO:0000313" key="8">
    <source>
        <dbReference type="Proteomes" id="UP000622317"/>
    </source>
</evidence>
<dbReference type="GO" id="GO:0016987">
    <property type="term" value="F:sigma factor activity"/>
    <property type="evidence" value="ECO:0007669"/>
    <property type="project" value="UniProtKB-KW"/>
</dbReference>
<comment type="similarity">
    <text evidence="1">Belongs to the sigma-70 factor family. ECF subfamily.</text>
</comment>
<proteinExistence type="inferred from homology"/>
<gene>
    <name evidence="7" type="ORF">IEN85_11255</name>
</gene>
<dbReference type="InterPro" id="IPR014284">
    <property type="entry name" value="RNA_pol_sigma-70_dom"/>
</dbReference>
<keyword evidence="3" id="KW-0731">Sigma factor</keyword>
<evidence type="ECO:0000256" key="2">
    <source>
        <dbReference type="ARBA" id="ARBA00023015"/>
    </source>
</evidence>
<reference evidence="7" key="1">
    <citation type="submission" date="2020-09" db="EMBL/GenBank/DDBJ databases">
        <title>Pelagicoccus enzymogenes sp. nov. with an EPS production, isolated from marine sediment.</title>
        <authorList>
            <person name="Feng X."/>
        </authorList>
    </citation>
    <scope>NUCLEOTIDE SEQUENCE</scope>
    <source>
        <strain evidence="7">NFK12</strain>
    </source>
</reference>
<dbReference type="Proteomes" id="UP000622317">
    <property type="component" value="Unassembled WGS sequence"/>
</dbReference>
<evidence type="ECO:0000259" key="5">
    <source>
        <dbReference type="Pfam" id="PF04542"/>
    </source>
</evidence>
<feature type="domain" description="RNA polymerase sigma-70 region 2" evidence="5">
    <location>
        <begin position="14"/>
        <end position="79"/>
    </location>
</feature>
<dbReference type="GO" id="GO:0003677">
    <property type="term" value="F:DNA binding"/>
    <property type="evidence" value="ECO:0007669"/>
    <property type="project" value="InterPro"/>
</dbReference>
<comment type="caution">
    <text evidence="7">The sequence shown here is derived from an EMBL/GenBank/DDBJ whole genome shotgun (WGS) entry which is preliminary data.</text>
</comment>
<evidence type="ECO:0000256" key="4">
    <source>
        <dbReference type="ARBA" id="ARBA00023163"/>
    </source>
</evidence>
<accession>A0A927F7V9</accession>
<dbReference type="AlphaFoldDB" id="A0A927F7V9"/>
<dbReference type="RefSeq" id="WP_191617186.1">
    <property type="nucleotide sequence ID" value="NZ_JACYFG010000032.1"/>
</dbReference>
<dbReference type="GO" id="GO:0006352">
    <property type="term" value="P:DNA-templated transcription initiation"/>
    <property type="evidence" value="ECO:0007669"/>
    <property type="project" value="InterPro"/>
</dbReference>
<evidence type="ECO:0000259" key="6">
    <source>
        <dbReference type="Pfam" id="PF08281"/>
    </source>
</evidence>
<dbReference type="Pfam" id="PF08281">
    <property type="entry name" value="Sigma70_r4_2"/>
    <property type="match status" value="1"/>
</dbReference>
<evidence type="ECO:0000256" key="1">
    <source>
        <dbReference type="ARBA" id="ARBA00010641"/>
    </source>
</evidence>
<keyword evidence="8" id="KW-1185">Reference proteome</keyword>
<dbReference type="Gene3D" id="1.10.1740.10">
    <property type="match status" value="1"/>
</dbReference>
<protein>
    <submittedName>
        <fullName evidence="7">RNA polymerase sigma factor</fullName>
    </submittedName>
</protein>
<dbReference type="SUPFAM" id="SSF88659">
    <property type="entry name" value="Sigma3 and sigma4 domains of RNA polymerase sigma factors"/>
    <property type="match status" value="1"/>
</dbReference>
<sequence length="178" mass="20621">MALSDQNDWFEEEIEPHEPSLRAWLRSRFGFDSAIDDIVQESYIRILKYKGRTEVTSPKAYLFRTAHNVAVDYLKDLKKRQAEPLDEGSNIVHLEDWDNAKDILQHRNEVELLRSAIDSLPERCREIFVMRRVHGLASAEIAARLKISTHTVSSQLTIGLKKCTEYVQRATGNKLELR</sequence>
<dbReference type="EMBL" id="JACYFG010000032">
    <property type="protein sequence ID" value="MBD5780068.1"/>
    <property type="molecule type" value="Genomic_DNA"/>
</dbReference>
<feature type="domain" description="RNA polymerase sigma factor 70 region 4 type 2" evidence="6">
    <location>
        <begin position="112"/>
        <end position="163"/>
    </location>
</feature>
<dbReference type="InterPro" id="IPR013249">
    <property type="entry name" value="RNA_pol_sigma70_r4_t2"/>
</dbReference>
<dbReference type="Pfam" id="PF04542">
    <property type="entry name" value="Sigma70_r2"/>
    <property type="match status" value="1"/>
</dbReference>
<dbReference type="PANTHER" id="PTHR43133:SF63">
    <property type="entry name" value="RNA POLYMERASE SIGMA FACTOR FECI-RELATED"/>
    <property type="match status" value="1"/>
</dbReference>
<dbReference type="CDD" id="cd06171">
    <property type="entry name" value="Sigma70_r4"/>
    <property type="match status" value="1"/>
</dbReference>
<dbReference type="InterPro" id="IPR036388">
    <property type="entry name" value="WH-like_DNA-bd_sf"/>
</dbReference>
<evidence type="ECO:0000313" key="7">
    <source>
        <dbReference type="EMBL" id="MBD5780068.1"/>
    </source>
</evidence>
<keyword evidence="2" id="KW-0805">Transcription regulation</keyword>
<keyword evidence="4" id="KW-0804">Transcription</keyword>
<dbReference type="NCBIfam" id="TIGR02937">
    <property type="entry name" value="sigma70-ECF"/>
    <property type="match status" value="1"/>
</dbReference>
<name>A0A927F7V9_9BACT</name>
<dbReference type="InterPro" id="IPR013325">
    <property type="entry name" value="RNA_pol_sigma_r2"/>
</dbReference>
<dbReference type="PANTHER" id="PTHR43133">
    <property type="entry name" value="RNA POLYMERASE ECF-TYPE SIGMA FACTO"/>
    <property type="match status" value="1"/>
</dbReference>
<dbReference type="InterPro" id="IPR013324">
    <property type="entry name" value="RNA_pol_sigma_r3/r4-like"/>
</dbReference>
<evidence type="ECO:0000256" key="3">
    <source>
        <dbReference type="ARBA" id="ARBA00023082"/>
    </source>
</evidence>
<dbReference type="InterPro" id="IPR039425">
    <property type="entry name" value="RNA_pol_sigma-70-like"/>
</dbReference>